<evidence type="ECO:0000313" key="1">
    <source>
        <dbReference type="EMBL" id="GBL98814.1"/>
    </source>
</evidence>
<organism evidence="1 2">
    <name type="scientific">Araneus ventricosus</name>
    <name type="common">Orbweaver spider</name>
    <name type="synonym">Epeira ventricosa</name>
    <dbReference type="NCBI Taxonomy" id="182803"/>
    <lineage>
        <taxon>Eukaryota</taxon>
        <taxon>Metazoa</taxon>
        <taxon>Ecdysozoa</taxon>
        <taxon>Arthropoda</taxon>
        <taxon>Chelicerata</taxon>
        <taxon>Arachnida</taxon>
        <taxon>Araneae</taxon>
        <taxon>Araneomorphae</taxon>
        <taxon>Entelegynae</taxon>
        <taxon>Araneoidea</taxon>
        <taxon>Araneidae</taxon>
        <taxon>Araneus</taxon>
    </lineage>
</organism>
<dbReference type="EMBL" id="BGPR01237740">
    <property type="protein sequence ID" value="GBL98814.1"/>
    <property type="molecule type" value="Genomic_DNA"/>
</dbReference>
<proteinExistence type="predicted"/>
<gene>
    <name evidence="1" type="ORF">AVEN_130186_1</name>
</gene>
<dbReference type="Proteomes" id="UP000499080">
    <property type="component" value="Unassembled WGS sequence"/>
</dbReference>
<protein>
    <submittedName>
        <fullName evidence="1">Uncharacterized protein</fullName>
    </submittedName>
</protein>
<feature type="non-terminal residue" evidence="1">
    <location>
        <position position="49"/>
    </location>
</feature>
<sequence length="49" mass="5278">MCVCVGGQVKSGCLSEYDRFGSSSIVITIVQQWIPGLPLLDDLPPERGI</sequence>
<evidence type="ECO:0000313" key="2">
    <source>
        <dbReference type="Proteomes" id="UP000499080"/>
    </source>
</evidence>
<reference evidence="1 2" key="1">
    <citation type="journal article" date="2019" name="Sci. Rep.">
        <title>Orb-weaving spider Araneus ventricosus genome elucidates the spidroin gene catalogue.</title>
        <authorList>
            <person name="Kono N."/>
            <person name="Nakamura H."/>
            <person name="Ohtoshi R."/>
            <person name="Moran D.A.P."/>
            <person name="Shinohara A."/>
            <person name="Yoshida Y."/>
            <person name="Fujiwara M."/>
            <person name="Mori M."/>
            <person name="Tomita M."/>
            <person name="Arakawa K."/>
        </authorList>
    </citation>
    <scope>NUCLEOTIDE SEQUENCE [LARGE SCALE GENOMIC DNA]</scope>
</reference>
<keyword evidence="2" id="KW-1185">Reference proteome</keyword>
<name>A0A4Y2C677_ARAVE</name>
<dbReference type="AlphaFoldDB" id="A0A4Y2C677"/>
<comment type="caution">
    <text evidence="1">The sequence shown here is derived from an EMBL/GenBank/DDBJ whole genome shotgun (WGS) entry which is preliminary data.</text>
</comment>
<accession>A0A4Y2C677</accession>